<keyword evidence="5" id="KW-0053">Apoptosis</keyword>
<evidence type="ECO:0000256" key="12">
    <source>
        <dbReference type="SAM" id="Coils"/>
    </source>
</evidence>
<dbReference type="InterPro" id="IPR008417">
    <property type="entry name" value="BAP29/BAP31"/>
</dbReference>
<comment type="subcellular location">
    <subcellularLocation>
        <location evidence="1 11">Endoplasmic reticulum membrane</location>
        <topology evidence="1 11">Multi-pass membrane protein</topology>
    </subcellularLocation>
</comment>
<evidence type="ECO:0000256" key="7">
    <source>
        <dbReference type="ARBA" id="ARBA00022927"/>
    </source>
</evidence>
<sequence>MIHLLFSIIVLEMTIIMLLLFRTPLRKLVILGLDRLKRGRGPVVVTTVGGTILILLVSSISSVVTIQHREIDPGTINPTDQVLFFRNLLDASLMGMKSIWDECEGLDVNSGLGFRGSGERASSVEVRWSSAGVVDGGLVVVDGGRRVWWWFERVEERAARSMLLNFANLTAMLLARPKRKKEIEELHHYIRELRMLRKTMEVAKKQARSFDDAKNGNPEELKAMEEEIAKLKSRFKTLESETAAKDDEVKTAKATSEALQKQSENLLKEYDRLLEDNQNLRNLLQELEQSLNSDGKKSILAGTSLIGIPRACQQCDSGILGWSQFLYFENVRSE</sequence>
<dbReference type="FunFam" id="1.20.5.110:FF:000011">
    <property type="entry name" value="B-cell receptor-associated protein 29"/>
    <property type="match status" value="1"/>
</dbReference>
<evidence type="ECO:0000313" key="14">
    <source>
        <dbReference type="Proteomes" id="UP001153076"/>
    </source>
</evidence>
<proteinExistence type="inferred from homology"/>
<keyword evidence="3 11" id="KW-0813">Transport</keyword>
<dbReference type="OrthoDB" id="435607at2759"/>
<dbReference type="Proteomes" id="UP001153076">
    <property type="component" value="Unassembled WGS sequence"/>
</dbReference>
<evidence type="ECO:0000256" key="4">
    <source>
        <dbReference type="ARBA" id="ARBA00022692"/>
    </source>
</evidence>
<dbReference type="GO" id="GO:0006888">
    <property type="term" value="P:endoplasmic reticulum to Golgi vesicle-mediated transport"/>
    <property type="evidence" value="ECO:0007669"/>
    <property type="project" value="UniProtKB-UniRule"/>
</dbReference>
<protein>
    <recommendedName>
        <fullName evidence="11">Endoplasmic reticulum transmembrane protein</fullName>
    </recommendedName>
</protein>
<dbReference type="Gene3D" id="1.20.5.110">
    <property type="match status" value="1"/>
</dbReference>
<keyword evidence="14" id="KW-1185">Reference proteome</keyword>
<evidence type="ECO:0000256" key="10">
    <source>
        <dbReference type="ARBA" id="ARBA00023136"/>
    </source>
</evidence>
<dbReference type="GO" id="GO:0070973">
    <property type="term" value="P:protein localization to endoplasmic reticulum exit site"/>
    <property type="evidence" value="ECO:0007669"/>
    <property type="project" value="UniProtKB-UniRule"/>
</dbReference>
<comment type="function">
    <text evidence="11">May play a role in anterograde transport of membrane proteins from the endoplasmic reticulum to the Golgi.</text>
</comment>
<name>A0A9Q1JK54_9CARY</name>
<keyword evidence="7 11" id="KW-0653">Protein transport</keyword>
<evidence type="ECO:0000256" key="1">
    <source>
        <dbReference type="ARBA" id="ARBA00004477"/>
    </source>
</evidence>
<evidence type="ECO:0000256" key="6">
    <source>
        <dbReference type="ARBA" id="ARBA00022824"/>
    </source>
</evidence>
<keyword evidence="10 11" id="KW-0472">Membrane</keyword>
<evidence type="ECO:0000256" key="8">
    <source>
        <dbReference type="ARBA" id="ARBA00022989"/>
    </source>
</evidence>
<keyword evidence="6 11" id="KW-0256">Endoplasmic reticulum</keyword>
<keyword evidence="8 11" id="KW-1133">Transmembrane helix</keyword>
<feature type="transmembrane region" description="Helical" evidence="11">
    <location>
        <begin position="6"/>
        <end position="22"/>
    </location>
</feature>
<dbReference type="AlphaFoldDB" id="A0A9Q1JK54"/>
<comment type="caution">
    <text evidence="13">The sequence shown here is derived from an EMBL/GenBank/DDBJ whole genome shotgun (WGS) entry which is preliminary data.</text>
</comment>
<keyword evidence="11" id="KW-0931">ER-Golgi transport</keyword>
<dbReference type="GO" id="GO:0006886">
    <property type="term" value="P:intracellular protein transport"/>
    <property type="evidence" value="ECO:0007669"/>
    <property type="project" value="UniProtKB-UniRule"/>
</dbReference>
<feature type="transmembrane region" description="Helical" evidence="11">
    <location>
        <begin position="43"/>
        <end position="64"/>
    </location>
</feature>
<evidence type="ECO:0000256" key="3">
    <source>
        <dbReference type="ARBA" id="ARBA00022448"/>
    </source>
</evidence>
<evidence type="ECO:0000313" key="13">
    <source>
        <dbReference type="EMBL" id="KAJ8421130.1"/>
    </source>
</evidence>
<keyword evidence="4 11" id="KW-0812">Transmembrane</keyword>
<evidence type="ECO:0000256" key="2">
    <source>
        <dbReference type="ARBA" id="ARBA00007956"/>
    </source>
</evidence>
<accession>A0A9Q1JK54</accession>
<dbReference type="PANTHER" id="PTHR12701">
    <property type="entry name" value="BCR-ASSOCIATED PROTEIN, BAP"/>
    <property type="match status" value="1"/>
</dbReference>
<evidence type="ECO:0000256" key="11">
    <source>
        <dbReference type="RuleBase" id="RU367026"/>
    </source>
</evidence>
<evidence type="ECO:0000256" key="9">
    <source>
        <dbReference type="ARBA" id="ARBA00023054"/>
    </source>
</evidence>
<comment type="caution">
    <text evidence="11">Lacks conserved residue(s) required for the propagation of feature annotation.</text>
</comment>
<dbReference type="GO" id="GO:0005789">
    <property type="term" value="C:endoplasmic reticulum membrane"/>
    <property type="evidence" value="ECO:0007669"/>
    <property type="project" value="UniProtKB-SubCell"/>
</dbReference>
<reference evidence="13" key="1">
    <citation type="submission" date="2022-04" db="EMBL/GenBank/DDBJ databases">
        <title>Carnegiea gigantea Genome sequencing and assembly v2.</title>
        <authorList>
            <person name="Copetti D."/>
            <person name="Sanderson M.J."/>
            <person name="Burquez A."/>
            <person name="Wojciechowski M.F."/>
        </authorList>
    </citation>
    <scope>NUCLEOTIDE SEQUENCE</scope>
    <source>
        <strain evidence="13">SGP5-SGP5p</strain>
        <tissue evidence="13">Aerial part</tissue>
    </source>
</reference>
<dbReference type="EMBL" id="JAKOGI010002905">
    <property type="protein sequence ID" value="KAJ8421130.1"/>
    <property type="molecule type" value="Genomic_DNA"/>
</dbReference>
<feature type="coiled-coil region" evidence="12">
    <location>
        <begin position="186"/>
        <end position="297"/>
    </location>
</feature>
<dbReference type="PANTHER" id="PTHR12701:SF18">
    <property type="entry name" value="ENDOPLASMIC RETICULUM TRANSMEMBRANE PROTEIN"/>
    <property type="match status" value="1"/>
</dbReference>
<organism evidence="13 14">
    <name type="scientific">Carnegiea gigantea</name>
    <dbReference type="NCBI Taxonomy" id="171969"/>
    <lineage>
        <taxon>Eukaryota</taxon>
        <taxon>Viridiplantae</taxon>
        <taxon>Streptophyta</taxon>
        <taxon>Embryophyta</taxon>
        <taxon>Tracheophyta</taxon>
        <taxon>Spermatophyta</taxon>
        <taxon>Magnoliopsida</taxon>
        <taxon>eudicotyledons</taxon>
        <taxon>Gunneridae</taxon>
        <taxon>Pentapetalae</taxon>
        <taxon>Caryophyllales</taxon>
        <taxon>Cactineae</taxon>
        <taxon>Cactaceae</taxon>
        <taxon>Cactoideae</taxon>
        <taxon>Echinocereeae</taxon>
        <taxon>Carnegiea</taxon>
    </lineage>
</organism>
<keyword evidence="9 12" id="KW-0175">Coiled coil</keyword>
<gene>
    <name evidence="13" type="ORF">Cgig2_030531</name>
</gene>
<comment type="similarity">
    <text evidence="2 11">Belongs to the BCAP29/BCAP31 family.</text>
</comment>
<evidence type="ECO:0000256" key="5">
    <source>
        <dbReference type="ARBA" id="ARBA00022703"/>
    </source>
</evidence>